<dbReference type="EMBL" id="JAFBIL020000001">
    <property type="protein sequence ID" value="MBZ2206263.1"/>
    <property type="molecule type" value="Genomic_DNA"/>
</dbReference>
<reference evidence="1 2" key="2">
    <citation type="submission" date="2021-08" db="EMBL/GenBank/DDBJ databases">
        <title>Massilia sp. R798.</title>
        <authorList>
            <person name="Baek J.H."/>
            <person name="Jung H.S."/>
            <person name="Kim K.R."/>
            <person name="Jeon C.O."/>
        </authorList>
    </citation>
    <scope>NUCLEOTIDE SEQUENCE [LARGE SCALE GENOMIC DNA]</scope>
    <source>
        <strain evidence="1 2">R798</strain>
    </source>
</reference>
<evidence type="ECO:0000313" key="1">
    <source>
        <dbReference type="EMBL" id="MBZ2206263.1"/>
    </source>
</evidence>
<evidence type="ECO:0008006" key="3">
    <source>
        <dbReference type="Google" id="ProtNLM"/>
    </source>
</evidence>
<dbReference type="Proteomes" id="UP000809349">
    <property type="component" value="Unassembled WGS sequence"/>
</dbReference>
<sequence>MPHSEEYVRKAVESAILELISADSLLLDANCSERSITHQLATHLSKHFTGYHVDCEYNRDGFEVKKLQLDERTVRADRLDAITVFPDIIVHVRGTSDANLLVVEVKKASSSVNNSYDIAKLQAFKTQLLYDFAVHVVIGYKRDGSFVNRQSWQ</sequence>
<evidence type="ECO:0000313" key="2">
    <source>
        <dbReference type="Proteomes" id="UP000809349"/>
    </source>
</evidence>
<gene>
    <name evidence="1" type="ORF">I4X03_003200</name>
</gene>
<name>A0ABS7SJ81_9BURK</name>
<proteinExistence type="predicted"/>
<comment type="caution">
    <text evidence="1">The sequence shown here is derived from an EMBL/GenBank/DDBJ whole genome shotgun (WGS) entry which is preliminary data.</text>
</comment>
<reference evidence="1 2" key="1">
    <citation type="submission" date="2021-01" db="EMBL/GenBank/DDBJ databases">
        <authorList>
            <person name="Ruan W."/>
            <person name="Khan S.A."/>
            <person name="Jeon C.O."/>
        </authorList>
    </citation>
    <scope>NUCLEOTIDE SEQUENCE [LARGE SCALE GENOMIC DNA]</scope>
    <source>
        <strain evidence="1 2">R798</strain>
    </source>
</reference>
<dbReference type="RefSeq" id="WP_223465503.1">
    <property type="nucleotide sequence ID" value="NZ_JAFBIL020000001.1"/>
</dbReference>
<protein>
    <recommendedName>
        <fullName evidence="3">Type I restriction enzyme R protein N-terminal domain-containing protein</fullName>
    </recommendedName>
</protein>
<accession>A0ABS7SJ81</accession>
<organism evidence="1 2">
    <name type="scientific">Massilia soli</name>
    <dbReference type="NCBI Taxonomy" id="2792854"/>
    <lineage>
        <taxon>Bacteria</taxon>
        <taxon>Pseudomonadati</taxon>
        <taxon>Pseudomonadota</taxon>
        <taxon>Betaproteobacteria</taxon>
        <taxon>Burkholderiales</taxon>
        <taxon>Oxalobacteraceae</taxon>
        <taxon>Telluria group</taxon>
        <taxon>Massilia</taxon>
    </lineage>
</organism>
<keyword evidence="2" id="KW-1185">Reference proteome</keyword>